<dbReference type="HOGENOM" id="CLU_2006226_0_0_1"/>
<dbReference type="FunCoup" id="B3ML46">
    <property type="interactions" value="40"/>
</dbReference>
<evidence type="ECO:0000256" key="2">
    <source>
        <dbReference type="SAM" id="SignalP"/>
    </source>
</evidence>
<name>B3ML46_DROAN</name>
<proteinExistence type="predicted"/>
<dbReference type="Proteomes" id="UP000007801">
    <property type="component" value="Unassembled WGS sequence"/>
</dbReference>
<evidence type="ECO:0000256" key="1">
    <source>
        <dbReference type="SAM" id="MobiDB-lite"/>
    </source>
</evidence>
<feature type="chain" id="PRO_5002793494" evidence="2">
    <location>
        <begin position="22"/>
        <end position="148"/>
    </location>
</feature>
<gene>
    <name evidence="3" type="primary">Dana\GF15469</name>
    <name evidence="3" type="synonym">dana_GLEANR_16235</name>
    <name evidence="3" type="ORF">GF15469</name>
</gene>
<feature type="signal peptide" evidence="2">
    <location>
        <begin position="1"/>
        <end position="21"/>
    </location>
</feature>
<dbReference type="KEGG" id="dan:6498277"/>
<dbReference type="STRING" id="7217.B3ML46"/>
<protein>
    <submittedName>
        <fullName evidence="3">Uncharacterized protein</fullName>
    </submittedName>
</protein>
<keyword evidence="4" id="KW-1185">Reference proteome</keyword>
<dbReference type="EMBL" id="CH902620">
    <property type="protein sequence ID" value="EDV31664.1"/>
    <property type="molecule type" value="Genomic_DNA"/>
</dbReference>
<feature type="compositionally biased region" description="Low complexity" evidence="1">
    <location>
        <begin position="35"/>
        <end position="53"/>
    </location>
</feature>
<dbReference type="AlphaFoldDB" id="B3ML46"/>
<feature type="region of interest" description="Disordered" evidence="1">
    <location>
        <begin position="35"/>
        <end position="109"/>
    </location>
</feature>
<keyword evidence="2" id="KW-0732">Signal</keyword>
<dbReference type="OrthoDB" id="7858751at2759"/>
<feature type="compositionally biased region" description="Low complexity" evidence="1">
    <location>
        <begin position="64"/>
        <end position="75"/>
    </location>
</feature>
<dbReference type="InParanoid" id="B3ML46"/>
<evidence type="ECO:0000313" key="4">
    <source>
        <dbReference type="Proteomes" id="UP000007801"/>
    </source>
</evidence>
<feature type="compositionally biased region" description="Gly residues" evidence="1">
    <location>
        <begin position="54"/>
        <end position="63"/>
    </location>
</feature>
<dbReference type="GeneID" id="6498277"/>
<evidence type="ECO:0000313" key="3">
    <source>
        <dbReference type="EMBL" id="EDV31664.1"/>
    </source>
</evidence>
<feature type="compositionally biased region" description="Basic and acidic residues" evidence="1">
    <location>
        <begin position="78"/>
        <end position="88"/>
    </location>
</feature>
<dbReference type="OMA" id="PRHVRAH"/>
<organism evidence="3 4">
    <name type="scientific">Drosophila ananassae</name>
    <name type="common">Fruit fly</name>
    <dbReference type="NCBI Taxonomy" id="7217"/>
    <lineage>
        <taxon>Eukaryota</taxon>
        <taxon>Metazoa</taxon>
        <taxon>Ecdysozoa</taxon>
        <taxon>Arthropoda</taxon>
        <taxon>Hexapoda</taxon>
        <taxon>Insecta</taxon>
        <taxon>Pterygota</taxon>
        <taxon>Neoptera</taxon>
        <taxon>Endopterygota</taxon>
        <taxon>Diptera</taxon>
        <taxon>Brachycera</taxon>
        <taxon>Muscomorpha</taxon>
        <taxon>Ephydroidea</taxon>
        <taxon>Drosophilidae</taxon>
        <taxon>Drosophila</taxon>
        <taxon>Sophophora</taxon>
    </lineage>
</organism>
<reference evidence="3 4" key="1">
    <citation type="journal article" date="2007" name="Nature">
        <title>Evolution of genes and genomes on the Drosophila phylogeny.</title>
        <authorList>
            <consortium name="Drosophila 12 Genomes Consortium"/>
            <person name="Clark A.G."/>
            <person name="Eisen M.B."/>
            <person name="Smith D.R."/>
            <person name="Bergman C.M."/>
            <person name="Oliver B."/>
            <person name="Markow T.A."/>
            <person name="Kaufman T.C."/>
            <person name="Kellis M."/>
            <person name="Gelbart W."/>
            <person name="Iyer V.N."/>
            <person name="Pollard D.A."/>
            <person name="Sackton T.B."/>
            <person name="Larracuente A.M."/>
            <person name="Singh N.D."/>
            <person name="Abad J.P."/>
            <person name="Abt D.N."/>
            <person name="Adryan B."/>
            <person name="Aguade M."/>
            <person name="Akashi H."/>
            <person name="Anderson W.W."/>
            <person name="Aquadro C.F."/>
            <person name="Ardell D.H."/>
            <person name="Arguello R."/>
            <person name="Artieri C.G."/>
            <person name="Barbash D.A."/>
            <person name="Barker D."/>
            <person name="Barsanti P."/>
            <person name="Batterham P."/>
            <person name="Batzoglou S."/>
            <person name="Begun D."/>
            <person name="Bhutkar A."/>
            <person name="Blanco E."/>
            <person name="Bosak S.A."/>
            <person name="Bradley R.K."/>
            <person name="Brand A.D."/>
            <person name="Brent M.R."/>
            <person name="Brooks A.N."/>
            <person name="Brown R.H."/>
            <person name="Butlin R.K."/>
            <person name="Caggese C."/>
            <person name="Calvi B.R."/>
            <person name="Bernardo de Carvalho A."/>
            <person name="Caspi A."/>
            <person name="Castrezana S."/>
            <person name="Celniker S.E."/>
            <person name="Chang J.L."/>
            <person name="Chapple C."/>
            <person name="Chatterji S."/>
            <person name="Chinwalla A."/>
            <person name="Civetta A."/>
            <person name="Clifton S.W."/>
            <person name="Comeron J.M."/>
            <person name="Costello J.C."/>
            <person name="Coyne J.A."/>
            <person name="Daub J."/>
            <person name="David R.G."/>
            <person name="Delcher A.L."/>
            <person name="Delehaunty K."/>
            <person name="Do C.B."/>
            <person name="Ebling H."/>
            <person name="Edwards K."/>
            <person name="Eickbush T."/>
            <person name="Evans J.D."/>
            <person name="Filipski A."/>
            <person name="Findeiss S."/>
            <person name="Freyhult E."/>
            <person name="Fulton L."/>
            <person name="Fulton R."/>
            <person name="Garcia A.C."/>
            <person name="Gardiner A."/>
            <person name="Garfield D.A."/>
            <person name="Garvin B.E."/>
            <person name="Gibson G."/>
            <person name="Gilbert D."/>
            <person name="Gnerre S."/>
            <person name="Godfrey J."/>
            <person name="Good R."/>
            <person name="Gotea V."/>
            <person name="Gravely B."/>
            <person name="Greenberg A.J."/>
            <person name="Griffiths-Jones S."/>
            <person name="Gross S."/>
            <person name="Guigo R."/>
            <person name="Gustafson E.A."/>
            <person name="Haerty W."/>
            <person name="Hahn M.W."/>
            <person name="Halligan D.L."/>
            <person name="Halpern A.L."/>
            <person name="Halter G.M."/>
            <person name="Han M.V."/>
            <person name="Heger A."/>
            <person name="Hillier L."/>
            <person name="Hinrichs A.S."/>
            <person name="Holmes I."/>
            <person name="Hoskins R.A."/>
            <person name="Hubisz M.J."/>
            <person name="Hultmark D."/>
            <person name="Huntley M.A."/>
            <person name="Jaffe D.B."/>
            <person name="Jagadeeshan S."/>
            <person name="Jeck W.R."/>
            <person name="Johnson J."/>
            <person name="Jones C.D."/>
            <person name="Jordan W.C."/>
            <person name="Karpen G.H."/>
            <person name="Kataoka E."/>
            <person name="Keightley P.D."/>
            <person name="Kheradpour P."/>
            <person name="Kirkness E.F."/>
            <person name="Koerich L.B."/>
            <person name="Kristiansen K."/>
            <person name="Kudrna D."/>
            <person name="Kulathinal R.J."/>
            <person name="Kumar S."/>
            <person name="Kwok R."/>
            <person name="Lander E."/>
            <person name="Langley C.H."/>
            <person name="Lapoint R."/>
            <person name="Lazzaro B.P."/>
            <person name="Lee S.J."/>
            <person name="Levesque L."/>
            <person name="Li R."/>
            <person name="Lin C.F."/>
            <person name="Lin M.F."/>
            <person name="Lindblad-Toh K."/>
            <person name="Llopart A."/>
            <person name="Long M."/>
            <person name="Low L."/>
            <person name="Lozovsky E."/>
            <person name="Lu J."/>
            <person name="Luo M."/>
            <person name="Machado C.A."/>
            <person name="Makalowski W."/>
            <person name="Marzo M."/>
            <person name="Matsuda M."/>
            <person name="Matzkin L."/>
            <person name="McAllister B."/>
            <person name="McBride C.S."/>
            <person name="McKernan B."/>
            <person name="McKernan K."/>
            <person name="Mendez-Lago M."/>
            <person name="Minx P."/>
            <person name="Mollenhauer M.U."/>
            <person name="Montooth K."/>
            <person name="Mount S.M."/>
            <person name="Mu X."/>
            <person name="Myers E."/>
            <person name="Negre B."/>
            <person name="Newfeld S."/>
            <person name="Nielsen R."/>
            <person name="Noor M.A."/>
            <person name="O'Grady P."/>
            <person name="Pachter L."/>
            <person name="Papaceit M."/>
            <person name="Parisi M.J."/>
            <person name="Parisi M."/>
            <person name="Parts L."/>
            <person name="Pedersen J.S."/>
            <person name="Pesole G."/>
            <person name="Phillippy A.M."/>
            <person name="Ponting C.P."/>
            <person name="Pop M."/>
            <person name="Porcelli D."/>
            <person name="Powell J.R."/>
            <person name="Prohaska S."/>
            <person name="Pruitt K."/>
            <person name="Puig M."/>
            <person name="Quesneville H."/>
            <person name="Ram K.R."/>
            <person name="Rand D."/>
            <person name="Rasmussen M.D."/>
            <person name="Reed L.K."/>
            <person name="Reenan R."/>
            <person name="Reily A."/>
            <person name="Remington K.A."/>
            <person name="Rieger T.T."/>
            <person name="Ritchie M.G."/>
            <person name="Robin C."/>
            <person name="Rogers Y.H."/>
            <person name="Rohde C."/>
            <person name="Rozas J."/>
            <person name="Rubenfield M.J."/>
            <person name="Ruiz A."/>
            <person name="Russo S."/>
            <person name="Salzberg S.L."/>
            <person name="Sanchez-Gracia A."/>
            <person name="Saranga D.J."/>
            <person name="Sato H."/>
            <person name="Schaeffer S.W."/>
            <person name="Schatz M.C."/>
            <person name="Schlenke T."/>
            <person name="Schwartz R."/>
            <person name="Segarra C."/>
            <person name="Singh R.S."/>
            <person name="Sirot L."/>
            <person name="Sirota M."/>
            <person name="Sisneros N.B."/>
            <person name="Smith C.D."/>
            <person name="Smith T.F."/>
            <person name="Spieth J."/>
            <person name="Stage D.E."/>
            <person name="Stark A."/>
            <person name="Stephan W."/>
            <person name="Strausberg R.L."/>
            <person name="Strempel S."/>
            <person name="Sturgill D."/>
            <person name="Sutton G."/>
            <person name="Sutton G.G."/>
            <person name="Tao W."/>
            <person name="Teichmann S."/>
            <person name="Tobari Y.N."/>
            <person name="Tomimura Y."/>
            <person name="Tsolas J.M."/>
            <person name="Valente V.L."/>
            <person name="Venter E."/>
            <person name="Venter J.C."/>
            <person name="Vicario S."/>
            <person name="Vieira F.G."/>
            <person name="Vilella A.J."/>
            <person name="Villasante A."/>
            <person name="Walenz B."/>
            <person name="Wang J."/>
            <person name="Wasserman M."/>
            <person name="Watts T."/>
            <person name="Wilson D."/>
            <person name="Wilson R.K."/>
            <person name="Wing R.A."/>
            <person name="Wolfner M.F."/>
            <person name="Wong A."/>
            <person name="Wong G.K."/>
            <person name="Wu C.I."/>
            <person name="Wu G."/>
            <person name="Yamamoto D."/>
            <person name="Yang H.P."/>
            <person name="Yang S.P."/>
            <person name="Yorke J.A."/>
            <person name="Yoshida K."/>
            <person name="Zdobnov E."/>
            <person name="Zhang P."/>
            <person name="Zhang Y."/>
            <person name="Zimin A.V."/>
            <person name="Baldwin J."/>
            <person name="Abdouelleil A."/>
            <person name="Abdulkadir J."/>
            <person name="Abebe A."/>
            <person name="Abera B."/>
            <person name="Abreu J."/>
            <person name="Acer S.C."/>
            <person name="Aftuck L."/>
            <person name="Alexander A."/>
            <person name="An P."/>
            <person name="Anderson E."/>
            <person name="Anderson S."/>
            <person name="Arachi H."/>
            <person name="Azer M."/>
            <person name="Bachantsang P."/>
            <person name="Barry A."/>
            <person name="Bayul T."/>
            <person name="Berlin A."/>
            <person name="Bessette D."/>
            <person name="Bloom T."/>
            <person name="Blye J."/>
            <person name="Boguslavskiy L."/>
            <person name="Bonnet C."/>
            <person name="Boukhgalter B."/>
            <person name="Bourzgui I."/>
            <person name="Brown A."/>
            <person name="Cahill P."/>
            <person name="Channer S."/>
            <person name="Cheshatsang Y."/>
            <person name="Chuda L."/>
            <person name="Citroen M."/>
            <person name="Collymore A."/>
            <person name="Cooke P."/>
            <person name="Costello M."/>
            <person name="D'Aco K."/>
            <person name="Daza R."/>
            <person name="De Haan G."/>
            <person name="DeGray S."/>
            <person name="DeMaso C."/>
            <person name="Dhargay N."/>
            <person name="Dooley K."/>
            <person name="Dooley E."/>
            <person name="Doricent M."/>
            <person name="Dorje P."/>
            <person name="Dorjee K."/>
            <person name="Dupes A."/>
            <person name="Elong R."/>
            <person name="Falk J."/>
            <person name="Farina A."/>
            <person name="Faro S."/>
            <person name="Ferguson D."/>
            <person name="Fisher S."/>
            <person name="Foley C.D."/>
            <person name="Franke A."/>
            <person name="Friedrich D."/>
            <person name="Gadbois L."/>
            <person name="Gearin G."/>
            <person name="Gearin C.R."/>
            <person name="Giannoukos G."/>
            <person name="Goode T."/>
            <person name="Graham J."/>
            <person name="Grandbois E."/>
            <person name="Grewal S."/>
            <person name="Gyaltsen K."/>
            <person name="Hafez N."/>
            <person name="Hagos B."/>
            <person name="Hall J."/>
            <person name="Henson C."/>
            <person name="Hollinger A."/>
            <person name="Honan T."/>
            <person name="Huard M.D."/>
            <person name="Hughes L."/>
            <person name="Hurhula B."/>
            <person name="Husby M.E."/>
            <person name="Kamat A."/>
            <person name="Kanga B."/>
            <person name="Kashin S."/>
            <person name="Khazanovich D."/>
            <person name="Kisner P."/>
            <person name="Lance K."/>
            <person name="Lara M."/>
            <person name="Lee W."/>
            <person name="Lennon N."/>
            <person name="Letendre F."/>
            <person name="LeVine R."/>
            <person name="Lipovsky A."/>
            <person name="Liu X."/>
            <person name="Liu J."/>
            <person name="Liu S."/>
            <person name="Lokyitsang T."/>
            <person name="Lokyitsang Y."/>
            <person name="Lubonja R."/>
            <person name="Lui A."/>
            <person name="MacDonald P."/>
            <person name="Magnisalis V."/>
            <person name="Maru K."/>
            <person name="Matthews C."/>
            <person name="McCusker W."/>
            <person name="McDonough S."/>
            <person name="Mehta T."/>
            <person name="Meldrim J."/>
            <person name="Meneus L."/>
            <person name="Mihai O."/>
            <person name="Mihalev A."/>
            <person name="Mihova T."/>
            <person name="Mittelman R."/>
            <person name="Mlenga V."/>
            <person name="Montmayeur A."/>
            <person name="Mulrain L."/>
            <person name="Navidi A."/>
            <person name="Naylor J."/>
            <person name="Negash T."/>
            <person name="Nguyen T."/>
            <person name="Nguyen N."/>
            <person name="Nicol R."/>
            <person name="Norbu C."/>
            <person name="Norbu N."/>
            <person name="Novod N."/>
            <person name="O'Neill B."/>
            <person name="Osman S."/>
            <person name="Markiewicz E."/>
            <person name="Oyono O.L."/>
            <person name="Patti C."/>
            <person name="Phunkhang P."/>
            <person name="Pierre F."/>
            <person name="Priest M."/>
            <person name="Raghuraman S."/>
            <person name="Rege F."/>
            <person name="Reyes R."/>
            <person name="Rise C."/>
            <person name="Rogov P."/>
            <person name="Ross K."/>
            <person name="Ryan E."/>
            <person name="Settipalli S."/>
            <person name="Shea T."/>
            <person name="Sherpa N."/>
            <person name="Shi L."/>
            <person name="Shih D."/>
            <person name="Sparrow T."/>
            <person name="Spaulding J."/>
            <person name="Stalker J."/>
            <person name="Stange-Thomann N."/>
            <person name="Stavropoulos S."/>
            <person name="Stone C."/>
            <person name="Strader C."/>
            <person name="Tesfaye S."/>
            <person name="Thomson T."/>
            <person name="Thoulutsang Y."/>
            <person name="Thoulutsang D."/>
            <person name="Topham K."/>
            <person name="Topping I."/>
            <person name="Tsamla T."/>
            <person name="Vassiliev H."/>
            <person name="Vo A."/>
            <person name="Wangchuk T."/>
            <person name="Wangdi T."/>
            <person name="Weiand M."/>
            <person name="Wilkinson J."/>
            <person name="Wilson A."/>
            <person name="Yadav S."/>
            <person name="Young G."/>
            <person name="Yu Q."/>
            <person name="Zembek L."/>
            <person name="Zhong D."/>
            <person name="Zimmer A."/>
            <person name="Zwirko Z."/>
            <person name="Jaffe D.B."/>
            <person name="Alvarez P."/>
            <person name="Brockman W."/>
            <person name="Butler J."/>
            <person name="Chin C."/>
            <person name="Gnerre S."/>
            <person name="Grabherr M."/>
            <person name="Kleber M."/>
            <person name="Mauceli E."/>
            <person name="MacCallum I."/>
        </authorList>
    </citation>
    <scope>NUCLEOTIDE SEQUENCE [LARGE SCALE GENOMIC DNA]</scope>
    <source>
        <strain evidence="4">Tucson 14024-0371.13</strain>
    </source>
</reference>
<sequence length="148" mass="15163">MVGFRLRLVGLVLLCAGALKAQDPPAADTTAAITRTTDAGKGPVGAEATTAAGDGTGVTGGTSGPSSTAAGNATTPHEASHEDHHMETTPDNGGDPYVSPGKHRPGPRHVKAHDGFHNIKNEKHWATWNDAFTTAALEKNTHAVTSNP</sequence>
<accession>B3ML46</accession>